<dbReference type="HOGENOM" id="CLU_101331_1_0_11"/>
<evidence type="ECO:0000313" key="7">
    <source>
        <dbReference type="EMBL" id="EXG82766.1"/>
    </source>
</evidence>
<proteinExistence type="predicted"/>
<dbReference type="AlphaFoldDB" id="A0A011ALI5"/>
<keyword evidence="8" id="KW-1185">Reference proteome</keyword>
<reference evidence="7 8" key="1">
    <citation type="submission" date="2013-07" db="EMBL/GenBank/DDBJ databases">
        <authorList>
            <consortium name="DOE Joint Genome Institute"/>
            <person name="Eisen J."/>
            <person name="Huntemann M."/>
            <person name="Han J."/>
            <person name="Chen A."/>
            <person name="Kyrpides N."/>
            <person name="Mavromatis K."/>
            <person name="Markowitz V."/>
            <person name="Palaniappan K."/>
            <person name="Ivanova N."/>
            <person name="Schaumberg A."/>
            <person name="Pati A."/>
            <person name="Liolios K."/>
            <person name="Nordberg H.P."/>
            <person name="Cantor M.N."/>
            <person name="Hua S.X."/>
            <person name="Woyke T."/>
        </authorList>
    </citation>
    <scope>NUCLEOTIDE SEQUENCE [LARGE SCALE GENOMIC DNA]</scope>
    <source>
        <strain evidence="7 8">DSM 44712</strain>
    </source>
</reference>
<dbReference type="GO" id="GO:0030416">
    <property type="term" value="P:methylamine metabolic process"/>
    <property type="evidence" value="ECO:0007669"/>
    <property type="project" value="InterPro"/>
</dbReference>
<evidence type="ECO:0000313" key="8">
    <source>
        <dbReference type="Proteomes" id="UP000021053"/>
    </source>
</evidence>
<evidence type="ECO:0000256" key="1">
    <source>
        <dbReference type="ARBA" id="ARBA00004141"/>
    </source>
</evidence>
<comment type="subcellular location">
    <subcellularLocation>
        <location evidence="1">Membrane</location>
        <topology evidence="1">Multi-pass membrane protein</topology>
    </subcellularLocation>
</comment>
<evidence type="ECO:0000259" key="6">
    <source>
        <dbReference type="Pfam" id="PF07291"/>
    </source>
</evidence>
<evidence type="ECO:0000256" key="5">
    <source>
        <dbReference type="SAM" id="Phobius"/>
    </source>
</evidence>
<accession>A0A011ALI5</accession>
<dbReference type="Pfam" id="PF07291">
    <property type="entry name" value="MauE"/>
    <property type="match status" value="1"/>
</dbReference>
<dbReference type="EMBL" id="JFBT01000001">
    <property type="protein sequence ID" value="EXG82766.1"/>
    <property type="molecule type" value="Genomic_DNA"/>
</dbReference>
<dbReference type="GO" id="GO:0016020">
    <property type="term" value="C:membrane"/>
    <property type="evidence" value="ECO:0007669"/>
    <property type="project" value="UniProtKB-SubCell"/>
</dbReference>
<comment type="caution">
    <text evidence="7">The sequence shown here is derived from an EMBL/GenBank/DDBJ whole genome shotgun (WGS) entry which is preliminary data.</text>
</comment>
<gene>
    <name evidence="7" type="ORF">CryarDRAFT_3967</name>
</gene>
<feature type="transmembrane region" description="Helical" evidence="5">
    <location>
        <begin position="48"/>
        <end position="72"/>
    </location>
</feature>
<organism evidence="7 8">
    <name type="scientific">Cryptosporangium arvum DSM 44712</name>
    <dbReference type="NCBI Taxonomy" id="927661"/>
    <lineage>
        <taxon>Bacteria</taxon>
        <taxon>Bacillati</taxon>
        <taxon>Actinomycetota</taxon>
        <taxon>Actinomycetes</taxon>
        <taxon>Cryptosporangiales</taxon>
        <taxon>Cryptosporangiaceae</taxon>
        <taxon>Cryptosporangium</taxon>
    </lineage>
</organism>
<dbReference type="Proteomes" id="UP000021053">
    <property type="component" value="Unassembled WGS sequence"/>
</dbReference>
<evidence type="ECO:0000256" key="2">
    <source>
        <dbReference type="ARBA" id="ARBA00022692"/>
    </source>
</evidence>
<feature type="domain" description="Methylamine utilisation protein MauE" evidence="6">
    <location>
        <begin position="4"/>
        <end position="141"/>
    </location>
</feature>
<feature type="transmembrane region" description="Helical" evidence="5">
    <location>
        <begin position="130"/>
        <end position="147"/>
    </location>
</feature>
<name>A0A011ALI5_9ACTN</name>
<sequence>MRVAVVGLMAALVVVFGVSAFGKARSRAALRGFTASLRGWRVVPGPLVAPVAVVVVGLEVTIVAGALVSLVVPGAAGRVCAAVTSGLAAVLLAALSVGIALALRRGPGATCACFGATERPLTPGHLVRDVVLATACAAGVALALAAGDAPAEPAGVAVAVFAGAVAGLLVARLDDLIDLFSPRPAGRGR</sequence>
<feature type="transmembrane region" description="Helical" evidence="5">
    <location>
        <begin position="79"/>
        <end position="102"/>
    </location>
</feature>
<evidence type="ECO:0000256" key="3">
    <source>
        <dbReference type="ARBA" id="ARBA00022989"/>
    </source>
</evidence>
<evidence type="ECO:0000256" key="4">
    <source>
        <dbReference type="ARBA" id="ARBA00023136"/>
    </source>
</evidence>
<keyword evidence="4 5" id="KW-0472">Membrane</keyword>
<dbReference type="InterPro" id="IPR009908">
    <property type="entry name" value="Methylamine_util_MauE"/>
</dbReference>
<protein>
    <submittedName>
        <fullName evidence="7">Methylamine utilization protein MauE</fullName>
    </submittedName>
</protein>
<keyword evidence="2 5" id="KW-0812">Transmembrane</keyword>
<keyword evidence="3 5" id="KW-1133">Transmembrane helix</keyword>
<feature type="transmembrane region" description="Helical" evidence="5">
    <location>
        <begin position="154"/>
        <end position="173"/>
    </location>
</feature>